<sequence>MTNPLDFTGKSVLIVGGSSGIGNGMAQSFRARGAEVHVWGTRPSADDYAKDEGCDLTGLHYTSVDVSDPAAVDAAPDMDRLDVLVLCQGAVRYNRAEFEREAWHQVLDVNLNSVMDCARKFHDALREAEGSLIVVSSTAAFHATVGNPAYGASKAGAVALVRTLASAWARDGIRVNGIAPGYVRTKMTAVTFDDEKRTEQVVRSIPLRRTGEPSELAGAVLFLASPLSSYILGQTIIVDGGLTLT</sequence>
<comment type="caution">
    <text evidence="2">The sequence shown here is derived from an EMBL/GenBank/DDBJ whole genome shotgun (WGS) entry which is preliminary data.</text>
</comment>
<dbReference type="RefSeq" id="WP_160731009.1">
    <property type="nucleotide sequence ID" value="NZ_WTYP01000002.1"/>
</dbReference>
<organism evidence="2 3">
    <name type="scientific">Pontixanthobacter luteolus</name>
    <dbReference type="NCBI Taxonomy" id="295089"/>
    <lineage>
        <taxon>Bacteria</taxon>
        <taxon>Pseudomonadati</taxon>
        <taxon>Pseudomonadota</taxon>
        <taxon>Alphaproteobacteria</taxon>
        <taxon>Sphingomonadales</taxon>
        <taxon>Erythrobacteraceae</taxon>
        <taxon>Pontixanthobacter</taxon>
    </lineage>
</organism>
<evidence type="ECO:0000256" key="1">
    <source>
        <dbReference type="ARBA" id="ARBA00006484"/>
    </source>
</evidence>
<reference evidence="2 3" key="1">
    <citation type="submission" date="2019-12" db="EMBL/GenBank/DDBJ databases">
        <title>Genomic-based taxomic classification of the family Erythrobacteraceae.</title>
        <authorList>
            <person name="Xu L."/>
        </authorList>
    </citation>
    <scope>NUCLEOTIDE SEQUENCE [LARGE SCALE GENOMIC DNA]</scope>
    <source>
        <strain evidence="2 3">SW-109</strain>
    </source>
</reference>
<dbReference type="InterPro" id="IPR020904">
    <property type="entry name" value="Sc_DH/Rdtase_CS"/>
</dbReference>
<dbReference type="SUPFAM" id="SSF51735">
    <property type="entry name" value="NAD(P)-binding Rossmann-fold domains"/>
    <property type="match status" value="1"/>
</dbReference>
<dbReference type="FunFam" id="3.40.50.720:FF:000084">
    <property type="entry name" value="Short-chain dehydrogenase reductase"/>
    <property type="match status" value="1"/>
</dbReference>
<dbReference type="PANTHER" id="PTHR42760:SF132">
    <property type="entry name" value="SHORT-CHAIN DEHYDROGENASE_REDUCTASE FAMILY PROTEIN"/>
    <property type="match status" value="1"/>
</dbReference>
<dbReference type="InterPro" id="IPR002347">
    <property type="entry name" value="SDR_fam"/>
</dbReference>
<dbReference type="Pfam" id="PF13561">
    <property type="entry name" value="adh_short_C2"/>
    <property type="match status" value="1"/>
</dbReference>
<dbReference type="PANTHER" id="PTHR42760">
    <property type="entry name" value="SHORT-CHAIN DEHYDROGENASES/REDUCTASES FAMILY MEMBER"/>
    <property type="match status" value="1"/>
</dbReference>
<dbReference type="InterPro" id="IPR036291">
    <property type="entry name" value="NAD(P)-bd_dom_sf"/>
</dbReference>
<dbReference type="Gene3D" id="3.40.50.720">
    <property type="entry name" value="NAD(P)-binding Rossmann-like Domain"/>
    <property type="match status" value="1"/>
</dbReference>
<protein>
    <submittedName>
        <fullName evidence="2">SDR family oxidoreductase</fullName>
    </submittedName>
</protein>
<dbReference type="EMBL" id="WTYP01000002">
    <property type="protein sequence ID" value="MXP47750.1"/>
    <property type="molecule type" value="Genomic_DNA"/>
</dbReference>
<dbReference type="OrthoDB" id="286404at2"/>
<proteinExistence type="inferred from homology"/>
<dbReference type="PRINTS" id="PR00081">
    <property type="entry name" value="GDHRDH"/>
</dbReference>
<accession>A0A6I4V4H7</accession>
<name>A0A6I4V4H7_9SPHN</name>
<keyword evidence="3" id="KW-1185">Reference proteome</keyword>
<dbReference type="GO" id="GO:0016616">
    <property type="term" value="F:oxidoreductase activity, acting on the CH-OH group of donors, NAD or NADP as acceptor"/>
    <property type="evidence" value="ECO:0007669"/>
    <property type="project" value="TreeGrafter"/>
</dbReference>
<dbReference type="AlphaFoldDB" id="A0A6I4V4H7"/>
<evidence type="ECO:0000313" key="3">
    <source>
        <dbReference type="Proteomes" id="UP000471435"/>
    </source>
</evidence>
<gene>
    <name evidence="2" type="ORF">GRI43_10185</name>
</gene>
<dbReference type="PROSITE" id="PS00061">
    <property type="entry name" value="ADH_SHORT"/>
    <property type="match status" value="1"/>
</dbReference>
<dbReference type="Proteomes" id="UP000471435">
    <property type="component" value="Unassembled WGS sequence"/>
</dbReference>
<evidence type="ECO:0000313" key="2">
    <source>
        <dbReference type="EMBL" id="MXP47750.1"/>
    </source>
</evidence>
<comment type="similarity">
    <text evidence="1">Belongs to the short-chain dehydrogenases/reductases (SDR) family.</text>
</comment>